<organism evidence="1">
    <name type="scientific">Siphoviridae sp. ctFIm6</name>
    <dbReference type="NCBI Taxonomy" id="2827818"/>
    <lineage>
        <taxon>Viruses</taxon>
        <taxon>Duplodnaviria</taxon>
        <taxon>Heunggongvirae</taxon>
        <taxon>Uroviricota</taxon>
        <taxon>Caudoviricetes</taxon>
    </lineage>
</organism>
<accession>A0A8S5SJ53</accession>
<evidence type="ECO:0000313" key="1">
    <source>
        <dbReference type="EMBL" id="DAF51049.1"/>
    </source>
</evidence>
<reference evidence="1" key="1">
    <citation type="journal article" date="2021" name="Proc. Natl. Acad. Sci. U.S.A.">
        <title>A Catalog of Tens of Thousands of Viruses from Human Metagenomes Reveals Hidden Associations with Chronic Diseases.</title>
        <authorList>
            <person name="Tisza M.J."/>
            <person name="Buck C.B."/>
        </authorList>
    </citation>
    <scope>NUCLEOTIDE SEQUENCE</scope>
    <source>
        <strain evidence="1">CtFIm6</strain>
    </source>
</reference>
<proteinExistence type="predicted"/>
<name>A0A8S5SJ53_9CAUD</name>
<dbReference type="EMBL" id="BK032608">
    <property type="protein sequence ID" value="DAF51049.1"/>
    <property type="molecule type" value="Genomic_DNA"/>
</dbReference>
<sequence length="239" mass="27783">MADPFVCVRQRAGPFVKAFSTDRACFVRRSKDSKGLIRKRAEPAMCRTSVDKLELRLALFGYDGVFYTLTFAPEHLPADLDGVQAVWDAFLKRLARWNRRMGRGGSPDFYVYRIEGLHGDHRYHIHAFLRDSDFPPTVVRYLWDWGEVDDEPWDRKRVLAEKGYWNLARYFTKEATEVGRHPWGCSRKLSRMIPPPEVWCSRTGEIRPPSGAVRLPILGQPNLGEWGVFSYTRYLDPEK</sequence>
<protein>
    <submittedName>
        <fullName evidence="1">Replication gene A protein</fullName>
    </submittedName>
</protein>